<accession>K2RSR4</accession>
<dbReference type="InterPro" id="IPR028090">
    <property type="entry name" value="JAB_dom_prok"/>
</dbReference>
<keyword evidence="4" id="KW-0862">Zinc</keyword>
<proteinExistence type="predicted"/>
<evidence type="ECO:0000256" key="4">
    <source>
        <dbReference type="ARBA" id="ARBA00022833"/>
    </source>
</evidence>
<name>K2RSR4_METFP</name>
<dbReference type="SUPFAM" id="SSF102712">
    <property type="entry name" value="JAB1/MPN domain"/>
    <property type="match status" value="1"/>
</dbReference>
<evidence type="ECO:0000259" key="6">
    <source>
        <dbReference type="PROSITE" id="PS50249"/>
    </source>
</evidence>
<evidence type="ECO:0000256" key="3">
    <source>
        <dbReference type="ARBA" id="ARBA00022801"/>
    </source>
</evidence>
<dbReference type="PROSITE" id="PS50249">
    <property type="entry name" value="MPN"/>
    <property type="match status" value="1"/>
</dbReference>
<organism evidence="7 8">
    <name type="scientific">Methanobacterium formicicum (strain DSM 3637 / PP1)</name>
    <dbReference type="NCBI Taxonomy" id="1204725"/>
    <lineage>
        <taxon>Archaea</taxon>
        <taxon>Methanobacteriati</taxon>
        <taxon>Methanobacteriota</taxon>
        <taxon>Methanomada group</taxon>
        <taxon>Methanobacteria</taxon>
        <taxon>Methanobacteriales</taxon>
        <taxon>Methanobacteriaceae</taxon>
        <taxon>Methanobacterium</taxon>
    </lineage>
</organism>
<dbReference type="RefSeq" id="WP_004030674.1">
    <property type="nucleotide sequence ID" value="NZ_AMPO01000005.1"/>
</dbReference>
<evidence type="ECO:0000313" key="8">
    <source>
        <dbReference type="Proteomes" id="UP000007360"/>
    </source>
</evidence>
<keyword evidence="5" id="KW-0482">Metalloprotease</keyword>
<dbReference type="Pfam" id="PF14464">
    <property type="entry name" value="Prok-JAB"/>
    <property type="match status" value="1"/>
</dbReference>
<protein>
    <submittedName>
        <fullName evidence="7">Mov34/MPN/PAD-1 family protein</fullName>
    </submittedName>
</protein>
<dbReference type="EMBL" id="AMPO01000005">
    <property type="protein sequence ID" value="EKF85790.1"/>
    <property type="molecule type" value="Genomic_DNA"/>
</dbReference>
<keyword evidence="1" id="KW-0645">Protease</keyword>
<evidence type="ECO:0000256" key="2">
    <source>
        <dbReference type="ARBA" id="ARBA00022723"/>
    </source>
</evidence>
<reference evidence="7 8" key="1">
    <citation type="journal article" date="2012" name="J. Bacteriol.">
        <title>Draft genome sequence of Methanobacterium formicicum DSM 3637, an archaebacterium isolated from the methane producer amoeba Pelomyxa palustris.</title>
        <authorList>
            <person name="Gutierrez G."/>
        </authorList>
    </citation>
    <scope>NUCLEOTIDE SEQUENCE [LARGE SCALE GENOMIC DNA]</scope>
    <source>
        <strain evidence="8">DSM 3637 / PP1</strain>
    </source>
</reference>
<feature type="domain" description="MPN" evidence="6">
    <location>
        <begin position="26"/>
        <end position="147"/>
    </location>
</feature>
<comment type="caution">
    <text evidence="7">The sequence shown here is derived from an EMBL/GenBank/DDBJ whole genome shotgun (WGS) entry which is preliminary data.</text>
</comment>
<dbReference type="OrthoDB" id="4612at2157"/>
<evidence type="ECO:0000313" key="7">
    <source>
        <dbReference type="EMBL" id="EKF85790.1"/>
    </source>
</evidence>
<gene>
    <name evidence="7" type="ORF">A994_06910</name>
</gene>
<dbReference type="GO" id="GO:0006508">
    <property type="term" value="P:proteolysis"/>
    <property type="evidence" value="ECO:0007669"/>
    <property type="project" value="UniProtKB-KW"/>
</dbReference>
<dbReference type="GO" id="GO:0046872">
    <property type="term" value="F:metal ion binding"/>
    <property type="evidence" value="ECO:0007669"/>
    <property type="project" value="UniProtKB-KW"/>
</dbReference>
<dbReference type="PATRIC" id="fig|1204725.3.peg.1386"/>
<evidence type="ECO:0000256" key="5">
    <source>
        <dbReference type="ARBA" id="ARBA00023049"/>
    </source>
</evidence>
<keyword evidence="3" id="KW-0378">Hydrolase</keyword>
<evidence type="ECO:0000256" key="1">
    <source>
        <dbReference type="ARBA" id="ARBA00022670"/>
    </source>
</evidence>
<sequence>MTEKETWMDKIIGHVLGNKDKNFQEILIDREVVEEIIQIARKAHPFEFVAMLEGKIKDETLKIDGLVFSAGETSHQGAVINTFMIPLSTGTVGSVHSHPGPSASPSTADLQMFAKNGYFHLIIAEPYIEESMIGYNSFGEIARYKII</sequence>
<keyword evidence="2" id="KW-0479">Metal-binding</keyword>
<keyword evidence="8" id="KW-1185">Reference proteome</keyword>
<dbReference type="AlphaFoldDB" id="K2RSR4"/>
<dbReference type="InterPro" id="IPR037518">
    <property type="entry name" value="MPN"/>
</dbReference>
<dbReference type="GO" id="GO:0008237">
    <property type="term" value="F:metallopeptidase activity"/>
    <property type="evidence" value="ECO:0007669"/>
    <property type="project" value="UniProtKB-KW"/>
</dbReference>
<dbReference type="Gene3D" id="3.40.140.10">
    <property type="entry name" value="Cytidine Deaminase, domain 2"/>
    <property type="match status" value="1"/>
</dbReference>
<dbReference type="Proteomes" id="UP000007360">
    <property type="component" value="Unassembled WGS sequence"/>
</dbReference>